<dbReference type="PROSITE" id="PS00893">
    <property type="entry name" value="NUDIX_BOX"/>
    <property type="match status" value="1"/>
</dbReference>
<dbReference type="SUPFAM" id="SSF55811">
    <property type="entry name" value="Nudix"/>
    <property type="match status" value="1"/>
</dbReference>
<sequence length="172" mass="20162">MRQKILGDVKDNIYPYKEPKWLRLSTRGLVFNDNNEVAILHIVGKDDFGVRDHYELPGGGIEENEGSLNCFKREMEEELGLVVKDINFLGLISYNYSILELQNYGLYYYAHVDKIVHNNLTELEKTLFKEVIWLKIDDLIRLLSDNSVENVGRLIHKRELIAINEYINVKKY</sequence>
<comment type="caution">
    <text evidence="4">The sequence shown here is derived from an EMBL/GenBank/DDBJ whole genome shotgun (WGS) entry which is preliminary data.</text>
</comment>
<gene>
    <name evidence="4" type="ORF">SDC9_176600</name>
</gene>
<dbReference type="InterPro" id="IPR000086">
    <property type="entry name" value="NUDIX_hydrolase_dom"/>
</dbReference>
<evidence type="ECO:0000256" key="2">
    <source>
        <dbReference type="ARBA" id="ARBA00022801"/>
    </source>
</evidence>
<reference evidence="4" key="1">
    <citation type="submission" date="2019-08" db="EMBL/GenBank/DDBJ databases">
        <authorList>
            <person name="Kucharzyk K."/>
            <person name="Murdoch R.W."/>
            <person name="Higgins S."/>
            <person name="Loffler F."/>
        </authorList>
    </citation>
    <scope>NUCLEOTIDE SEQUENCE</scope>
</reference>
<evidence type="ECO:0000256" key="1">
    <source>
        <dbReference type="ARBA" id="ARBA00001946"/>
    </source>
</evidence>
<evidence type="ECO:0000313" key="4">
    <source>
        <dbReference type="EMBL" id="MPN29149.1"/>
    </source>
</evidence>
<dbReference type="CDD" id="cd02883">
    <property type="entry name" value="NUDIX_Hydrolase"/>
    <property type="match status" value="1"/>
</dbReference>
<evidence type="ECO:0000259" key="3">
    <source>
        <dbReference type="PROSITE" id="PS51462"/>
    </source>
</evidence>
<dbReference type="PANTHER" id="PTHR43046:SF14">
    <property type="entry name" value="MUTT_NUDIX FAMILY PROTEIN"/>
    <property type="match status" value="1"/>
</dbReference>
<dbReference type="InterPro" id="IPR020084">
    <property type="entry name" value="NUDIX_hydrolase_CS"/>
</dbReference>
<dbReference type="AlphaFoldDB" id="A0A645GTJ7"/>
<feature type="domain" description="Nudix hydrolase" evidence="3">
    <location>
        <begin position="21"/>
        <end position="156"/>
    </location>
</feature>
<keyword evidence="2" id="KW-0378">Hydrolase</keyword>
<dbReference type="PROSITE" id="PS51462">
    <property type="entry name" value="NUDIX"/>
    <property type="match status" value="1"/>
</dbReference>
<dbReference type="EMBL" id="VSSQ01079709">
    <property type="protein sequence ID" value="MPN29149.1"/>
    <property type="molecule type" value="Genomic_DNA"/>
</dbReference>
<protein>
    <recommendedName>
        <fullName evidence="3">Nudix hydrolase domain-containing protein</fullName>
    </recommendedName>
</protein>
<dbReference type="Gene3D" id="3.90.79.10">
    <property type="entry name" value="Nucleoside Triphosphate Pyrophosphohydrolase"/>
    <property type="match status" value="1"/>
</dbReference>
<name>A0A645GTJ7_9ZZZZ</name>
<dbReference type="Pfam" id="PF00293">
    <property type="entry name" value="NUDIX"/>
    <property type="match status" value="1"/>
</dbReference>
<comment type="cofactor">
    <cofactor evidence="1">
        <name>Mg(2+)</name>
        <dbReference type="ChEBI" id="CHEBI:18420"/>
    </cofactor>
</comment>
<dbReference type="PANTHER" id="PTHR43046">
    <property type="entry name" value="GDP-MANNOSE MANNOSYL HYDROLASE"/>
    <property type="match status" value="1"/>
</dbReference>
<dbReference type="GO" id="GO:0016787">
    <property type="term" value="F:hydrolase activity"/>
    <property type="evidence" value="ECO:0007669"/>
    <property type="project" value="UniProtKB-KW"/>
</dbReference>
<accession>A0A645GTJ7</accession>
<organism evidence="4">
    <name type="scientific">bioreactor metagenome</name>
    <dbReference type="NCBI Taxonomy" id="1076179"/>
    <lineage>
        <taxon>unclassified sequences</taxon>
        <taxon>metagenomes</taxon>
        <taxon>ecological metagenomes</taxon>
    </lineage>
</organism>
<dbReference type="InterPro" id="IPR015797">
    <property type="entry name" value="NUDIX_hydrolase-like_dom_sf"/>
</dbReference>
<proteinExistence type="predicted"/>